<reference evidence="2 3" key="1">
    <citation type="submission" date="2019-11" db="EMBL/GenBank/DDBJ databases">
        <title>Type strains purchased from KCTC, JCM and DSMZ.</title>
        <authorList>
            <person name="Lu H."/>
        </authorList>
    </citation>
    <scope>NUCLEOTIDE SEQUENCE [LARGE SCALE GENOMIC DNA]</scope>
    <source>
        <strain evidence="2 3">KCTC 42409</strain>
    </source>
</reference>
<dbReference type="AlphaFoldDB" id="A0A6L6Q2S7"/>
<keyword evidence="3" id="KW-1185">Reference proteome</keyword>
<evidence type="ECO:0000256" key="1">
    <source>
        <dbReference type="SAM" id="SignalP"/>
    </source>
</evidence>
<evidence type="ECO:0000313" key="3">
    <source>
        <dbReference type="Proteomes" id="UP000484015"/>
    </source>
</evidence>
<feature type="signal peptide" evidence="1">
    <location>
        <begin position="1"/>
        <end position="20"/>
    </location>
</feature>
<dbReference type="EMBL" id="WNLA01000012">
    <property type="protein sequence ID" value="MTW03960.1"/>
    <property type="molecule type" value="Genomic_DNA"/>
</dbReference>
<proteinExistence type="predicted"/>
<protein>
    <submittedName>
        <fullName evidence="2">Uncharacterized protein</fullName>
    </submittedName>
</protein>
<feature type="chain" id="PRO_5026756825" evidence="1">
    <location>
        <begin position="21"/>
        <end position="104"/>
    </location>
</feature>
<comment type="caution">
    <text evidence="2">The sequence shown here is derived from an EMBL/GenBank/DDBJ whole genome shotgun (WGS) entry which is preliminary data.</text>
</comment>
<keyword evidence="1" id="KW-0732">Signal</keyword>
<dbReference type="OrthoDB" id="7284504at2"/>
<dbReference type="Proteomes" id="UP000484015">
    <property type="component" value="Unassembled WGS sequence"/>
</dbReference>
<sequence>MTSPRLALYALCCLITSAGAADDPINVVKKGQPKDVALFIDRYVECNHWGGEEPYDAERRKEILAAVTKLRCLQLDADEKALLKKYMSNPAVSRAIKQTKQQYE</sequence>
<organism evidence="2 3">
    <name type="scientific">Pseudoduganella ginsengisoli</name>
    <dbReference type="NCBI Taxonomy" id="1462440"/>
    <lineage>
        <taxon>Bacteria</taxon>
        <taxon>Pseudomonadati</taxon>
        <taxon>Pseudomonadota</taxon>
        <taxon>Betaproteobacteria</taxon>
        <taxon>Burkholderiales</taxon>
        <taxon>Oxalobacteraceae</taxon>
        <taxon>Telluria group</taxon>
        <taxon>Pseudoduganella</taxon>
    </lineage>
</organism>
<gene>
    <name evidence="2" type="ORF">GM668_17915</name>
</gene>
<evidence type="ECO:0000313" key="2">
    <source>
        <dbReference type="EMBL" id="MTW03960.1"/>
    </source>
</evidence>
<dbReference type="RefSeq" id="WP_155440312.1">
    <property type="nucleotide sequence ID" value="NZ_WNLA01000012.1"/>
</dbReference>
<accession>A0A6L6Q2S7</accession>
<name>A0A6L6Q2S7_9BURK</name>